<dbReference type="OrthoDB" id="5465114at2"/>
<accession>A0A1I3HQH3</accession>
<keyword evidence="1" id="KW-1133">Transmembrane helix</keyword>
<evidence type="ECO:0000313" key="3">
    <source>
        <dbReference type="Proteomes" id="UP000199377"/>
    </source>
</evidence>
<dbReference type="EMBL" id="FOQH01000006">
    <property type="protein sequence ID" value="SFI37780.1"/>
    <property type="molecule type" value="Genomic_DNA"/>
</dbReference>
<dbReference type="AlphaFoldDB" id="A0A1I3HQH3"/>
<evidence type="ECO:0000256" key="1">
    <source>
        <dbReference type="SAM" id="Phobius"/>
    </source>
</evidence>
<organism evidence="2 3">
    <name type="scientific">Albimonas pacifica</name>
    <dbReference type="NCBI Taxonomy" id="1114924"/>
    <lineage>
        <taxon>Bacteria</taxon>
        <taxon>Pseudomonadati</taxon>
        <taxon>Pseudomonadota</taxon>
        <taxon>Alphaproteobacteria</taxon>
        <taxon>Rhodobacterales</taxon>
        <taxon>Paracoccaceae</taxon>
        <taxon>Albimonas</taxon>
    </lineage>
</organism>
<keyword evidence="1" id="KW-0812">Transmembrane</keyword>
<sequence>MFEVLVGVFAIAAIGFLAAAAALVRPFRPFGTRLSALRGVGLSFLCAVAAMFGAAILTDAPVRLDPGEDRSALNVDDQLVAVPVERDAAGRTRAERVAAEAAALAASRAAEAAEATPAALAAPGPAAAAPAPPPAAVGALMAAIDAAKWQAASRGLAELRGGGFDLGETLVAAERAARARVRGVPPSDPASARDGYLLLAALDPADATYPEKAESFAAAAERVETVDLVDRLDRREDEDGTIWLEHPDRPRALGDRSTVTLAIGRKGDGPPWLEMRTVYAGRSWLFVDQVKVSHGGTTDTLAFGWFERQQGAAAYEWRDERPDPGQVEILRRLARADDAILRFQGMQEGRDEPFPRADRAALADMLEAWDALRAD</sequence>
<proteinExistence type="predicted"/>
<feature type="transmembrane region" description="Helical" evidence="1">
    <location>
        <begin position="6"/>
        <end position="24"/>
    </location>
</feature>
<keyword evidence="3" id="KW-1185">Reference proteome</keyword>
<evidence type="ECO:0000313" key="2">
    <source>
        <dbReference type="EMBL" id="SFI37780.1"/>
    </source>
</evidence>
<name>A0A1I3HQH3_9RHOB</name>
<keyword evidence="1" id="KW-0472">Membrane</keyword>
<reference evidence="2 3" key="1">
    <citation type="submission" date="2016-10" db="EMBL/GenBank/DDBJ databases">
        <authorList>
            <person name="de Groot N.N."/>
        </authorList>
    </citation>
    <scope>NUCLEOTIDE SEQUENCE [LARGE SCALE GENOMIC DNA]</scope>
    <source>
        <strain evidence="2 3">CGMCC 1.11030</strain>
    </source>
</reference>
<gene>
    <name evidence="2" type="ORF">SAMN05216258_106113</name>
</gene>
<dbReference type="RefSeq" id="WP_092860474.1">
    <property type="nucleotide sequence ID" value="NZ_FOQH01000006.1"/>
</dbReference>
<protein>
    <submittedName>
        <fullName evidence="2">Uncharacterized protein</fullName>
    </submittedName>
</protein>
<dbReference type="Proteomes" id="UP000199377">
    <property type="component" value="Unassembled WGS sequence"/>
</dbReference>
<dbReference type="STRING" id="1114924.SAMN05216258_106113"/>
<feature type="transmembrane region" description="Helical" evidence="1">
    <location>
        <begin position="36"/>
        <end position="57"/>
    </location>
</feature>